<keyword evidence="7" id="KW-1185">Reference proteome</keyword>
<evidence type="ECO:0000256" key="5">
    <source>
        <dbReference type="PIRSR" id="PIRSR000343-2"/>
    </source>
</evidence>
<dbReference type="PANTHER" id="PTHR10720">
    <property type="entry name" value="HEME OXYGENASE"/>
    <property type="match status" value="1"/>
</dbReference>
<dbReference type="STRING" id="52770.BSZ40_05510"/>
<keyword evidence="1 4" id="KW-0349">Heme</keyword>
<feature type="binding site" evidence="4">
    <location>
        <position position="170"/>
    </location>
    <ligand>
        <name>heme b</name>
        <dbReference type="ChEBI" id="CHEBI:60344"/>
    </ligand>
</feature>
<sequence length="218" mass="23893">MTEPLSVALKNATAEAHAEAESANFISDLMEGKINRDAFVALAVQQLPIYQALEDVLESHYRDHPLVAPIHDVRLHRVPSLRHDLAQLVGDDIAAQPVHPATQEYVRVLTQEHSPELVLANHYVRYLGDLSGGQIIARLVQRHYGISPEALTFYQFPGIDKLKVYKDAYRAKLDALTPTPQERAEIIAQAVRSFALNAAVFADLAAAGFVADGQLGAA</sequence>
<name>A0A1Q5PWW5_9ACTO</name>
<dbReference type="InterPro" id="IPR016084">
    <property type="entry name" value="Haem_Oase-like_multi-hlx"/>
</dbReference>
<evidence type="ECO:0000313" key="7">
    <source>
        <dbReference type="Proteomes" id="UP000185612"/>
    </source>
</evidence>
<dbReference type="GO" id="GO:0004392">
    <property type="term" value="F:heme oxygenase (decyclizing) activity"/>
    <property type="evidence" value="ECO:0007669"/>
    <property type="project" value="InterPro"/>
</dbReference>
<evidence type="ECO:0000313" key="6">
    <source>
        <dbReference type="EMBL" id="OKL51939.1"/>
    </source>
</evidence>
<reference evidence="7" key="1">
    <citation type="submission" date="2016-12" db="EMBL/GenBank/DDBJ databases">
        <authorList>
            <person name="Meng X."/>
        </authorList>
    </citation>
    <scope>NUCLEOTIDE SEQUENCE [LARGE SCALE GENOMIC DNA]</scope>
    <source>
        <strain evidence="7">DSM 20732</strain>
    </source>
</reference>
<dbReference type="GO" id="GO:0006788">
    <property type="term" value="P:heme oxidation"/>
    <property type="evidence" value="ECO:0007669"/>
    <property type="project" value="InterPro"/>
</dbReference>
<dbReference type="Proteomes" id="UP000185612">
    <property type="component" value="Unassembled WGS sequence"/>
</dbReference>
<dbReference type="PIRSF" id="PIRSF000343">
    <property type="entry name" value="Haem_Oase"/>
    <property type="match status" value="1"/>
</dbReference>
<dbReference type="PANTHER" id="PTHR10720:SF0">
    <property type="entry name" value="HEME OXYGENASE"/>
    <property type="match status" value="1"/>
</dbReference>
<dbReference type="InterPro" id="IPR016053">
    <property type="entry name" value="Haem_Oase-like"/>
</dbReference>
<dbReference type="PRINTS" id="PR00088">
    <property type="entry name" value="HAEMOXYGNASE"/>
</dbReference>
<organism evidence="6 7">
    <name type="scientific">Buchananella hordeovulneris</name>
    <dbReference type="NCBI Taxonomy" id="52770"/>
    <lineage>
        <taxon>Bacteria</taxon>
        <taxon>Bacillati</taxon>
        <taxon>Actinomycetota</taxon>
        <taxon>Actinomycetes</taxon>
        <taxon>Actinomycetales</taxon>
        <taxon>Actinomycetaceae</taxon>
        <taxon>Buchananella</taxon>
    </lineage>
</organism>
<feature type="binding site" evidence="4">
    <location>
        <position position="123"/>
    </location>
    <ligand>
        <name>heme b</name>
        <dbReference type="ChEBI" id="CHEBI:60344"/>
    </ligand>
</feature>
<protein>
    <submittedName>
        <fullName evidence="6">Uncharacterized protein</fullName>
    </submittedName>
</protein>
<dbReference type="RefSeq" id="WP_073824102.1">
    <property type="nucleotide sequence ID" value="NZ_JAUNKL010000014.1"/>
</dbReference>
<dbReference type="GO" id="GO:0042167">
    <property type="term" value="P:heme catabolic process"/>
    <property type="evidence" value="ECO:0007669"/>
    <property type="project" value="TreeGrafter"/>
</dbReference>
<dbReference type="AlphaFoldDB" id="A0A1Q5PWW5"/>
<evidence type="ECO:0000256" key="2">
    <source>
        <dbReference type="ARBA" id="ARBA00022723"/>
    </source>
</evidence>
<evidence type="ECO:0000256" key="3">
    <source>
        <dbReference type="ARBA" id="ARBA00023004"/>
    </source>
</evidence>
<dbReference type="Gene3D" id="1.20.910.10">
    <property type="entry name" value="Heme oxygenase-like"/>
    <property type="match status" value="1"/>
</dbReference>
<feature type="binding site" evidence="4">
    <location>
        <position position="10"/>
    </location>
    <ligand>
        <name>heme b</name>
        <dbReference type="ChEBI" id="CHEBI:60344"/>
    </ligand>
</feature>
<gene>
    <name evidence="6" type="ORF">BSZ40_05510</name>
</gene>
<comment type="caution">
    <text evidence="6">The sequence shown here is derived from an EMBL/GenBank/DDBJ whole genome shotgun (WGS) entry which is preliminary data.</text>
</comment>
<dbReference type="OrthoDB" id="5493802at2"/>
<keyword evidence="2 5" id="KW-0479">Metal-binding</keyword>
<dbReference type="Pfam" id="PF01126">
    <property type="entry name" value="Heme_oxygenase"/>
    <property type="match status" value="1"/>
</dbReference>
<dbReference type="GO" id="GO:0006979">
    <property type="term" value="P:response to oxidative stress"/>
    <property type="evidence" value="ECO:0007669"/>
    <property type="project" value="TreeGrafter"/>
</dbReference>
<dbReference type="InterPro" id="IPR002051">
    <property type="entry name" value="Haem_Oase"/>
</dbReference>
<dbReference type="CDD" id="cd19165">
    <property type="entry name" value="HemeO"/>
    <property type="match status" value="1"/>
</dbReference>
<feature type="binding site" description="axial binding residue" evidence="5">
    <location>
        <position position="17"/>
    </location>
    <ligand>
        <name>heme b</name>
        <dbReference type="ChEBI" id="CHEBI:60344"/>
    </ligand>
    <ligandPart>
        <name>Fe</name>
        <dbReference type="ChEBI" id="CHEBI:18248"/>
    </ligandPart>
</feature>
<dbReference type="SUPFAM" id="SSF48613">
    <property type="entry name" value="Heme oxygenase-like"/>
    <property type="match status" value="1"/>
</dbReference>
<accession>A0A1Q5PWW5</accession>
<evidence type="ECO:0000256" key="1">
    <source>
        <dbReference type="ARBA" id="ARBA00022617"/>
    </source>
</evidence>
<dbReference type="EMBL" id="MQVS01000004">
    <property type="protein sequence ID" value="OKL51939.1"/>
    <property type="molecule type" value="Genomic_DNA"/>
</dbReference>
<proteinExistence type="predicted"/>
<dbReference type="GO" id="GO:0046872">
    <property type="term" value="F:metal ion binding"/>
    <property type="evidence" value="ECO:0007669"/>
    <property type="project" value="UniProtKB-KW"/>
</dbReference>
<evidence type="ECO:0000256" key="4">
    <source>
        <dbReference type="PIRSR" id="PIRSR000343-1"/>
    </source>
</evidence>
<keyword evidence="3 5" id="KW-0408">Iron</keyword>
<dbReference type="GO" id="GO:0020037">
    <property type="term" value="F:heme binding"/>
    <property type="evidence" value="ECO:0007669"/>
    <property type="project" value="TreeGrafter"/>
</dbReference>